<evidence type="ECO:0000313" key="4">
    <source>
        <dbReference type="Proteomes" id="UP000622580"/>
    </source>
</evidence>
<dbReference type="Gene3D" id="3.90.226.10">
    <property type="entry name" value="2-enoyl-CoA Hydratase, Chain A, domain 1"/>
    <property type="match status" value="1"/>
</dbReference>
<dbReference type="AlphaFoldDB" id="A0A941D0T7"/>
<evidence type="ECO:0000256" key="1">
    <source>
        <dbReference type="ARBA" id="ARBA00005254"/>
    </source>
</evidence>
<dbReference type="GO" id="GO:0003824">
    <property type="term" value="F:catalytic activity"/>
    <property type="evidence" value="ECO:0007669"/>
    <property type="project" value="InterPro"/>
</dbReference>
<protein>
    <submittedName>
        <fullName evidence="3">Enoyl-CoA hydratase/isomerase family protein</fullName>
    </submittedName>
</protein>
<evidence type="ECO:0000313" key="3">
    <source>
        <dbReference type="EMBL" id="MBR7618793.1"/>
    </source>
</evidence>
<dbReference type="Pfam" id="PF00378">
    <property type="entry name" value="ECH_1"/>
    <property type="match status" value="1"/>
</dbReference>
<keyword evidence="4" id="KW-1185">Reference proteome</keyword>
<sequence>MADDPILLTDDPAPHVRRITLNRPAKRNALSNALRGEIFAALEAGDRDPEVRVMILRGAGTCFSSGYDLAGLGELPYYTAGGQGQWARHVVEGCFRIWDLAKPVIAQVHGWCLAGGSELAVACDLVYVAEDAQIGYPAVRTMSPPDNQYHAWFMGMRAAMELMLTGDSVSGLEAVRLGFANRAHPVGELEAEVLAMAQRIAKVDPELAQLNKRLVHRQMEAMGLRAGLRAGTDLHALGWHTPASRDYMAQMRQGVTQALTARDQTFGDYRTGGES</sequence>
<dbReference type="EMBL" id="JAGSGD010000001">
    <property type="protein sequence ID" value="MBR7618793.1"/>
    <property type="molecule type" value="Genomic_DNA"/>
</dbReference>
<dbReference type="PROSITE" id="PS00166">
    <property type="entry name" value="ENOYL_COA_HYDRATASE"/>
    <property type="match status" value="1"/>
</dbReference>
<dbReference type="SUPFAM" id="SSF52096">
    <property type="entry name" value="ClpP/crotonase"/>
    <property type="match status" value="1"/>
</dbReference>
<evidence type="ECO:0000256" key="2">
    <source>
        <dbReference type="RuleBase" id="RU003707"/>
    </source>
</evidence>
<comment type="caution">
    <text evidence="3">The sequence shown here is derived from an EMBL/GenBank/DDBJ whole genome shotgun (WGS) entry which is preliminary data.</text>
</comment>
<dbReference type="InterPro" id="IPR029045">
    <property type="entry name" value="ClpP/crotonase-like_dom_sf"/>
</dbReference>
<gene>
    <name evidence="3" type="ORF">JKL49_05270</name>
</gene>
<dbReference type="CDD" id="cd06558">
    <property type="entry name" value="crotonase-like"/>
    <property type="match status" value="1"/>
</dbReference>
<comment type="similarity">
    <text evidence="1 2">Belongs to the enoyl-CoA hydratase/isomerase family.</text>
</comment>
<dbReference type="InterPro" id="IPR018376">
    <property type="entry name" value="Enoyl-CoA_hyd/isom_CS"/>
</dbReference>
<dbReference type="PANTHER" id="PTHR43802">
    <property type="entry name" value="ENOYL-COA HYDRATASE"/>
    <property type="match status" value="1"/>
</dbReference>
<reference evidence="3" key="1">
    <citation type="submission" date="2021-04" db="EMBL/GenBank/DDBJ databases">
        <title>Draft genome assembly of strain Phenylobacterium sp. 20VBR1 using MiniION and Illumina platforms.</title>
        <authorList>
            <person name="Thomas F.A."/>
            <person name="Krishnan K.P."/>
            <person name="Sinha R.K."/>
        </authorList>
    </citation>
    <scope>NUCLEOTIDE SEQUENCE</scope>
    <source>
        <strain evidence="3">20VBR1</strain>
    </source>
</reference>
<dbReference type="PANTHER" id="PTHR43802:SF1">
    <property type="entry name" value="IP11341P-RELATED"/>
    <property type="match status" value="1"/>
</dbReference>
<accession>A0A941D0T7</accession>
<proteinExistence type="inferred from homology"/>
<organism evidence="3 4">
    <name type="scientific">Phenylobacterium glaciei</name>
    <dbReference type="NCBI Taxonomy" id="2803784"/>
    <lineage>
        <taxon>Bacteria</taxon>
        <taxon>Pseudomonadati</taxon>
        <taxon>Pseudomonadota</taxon>
        <taxon>Alphaproteobacteria</taxon>
        <taxon>Caulobacterales</taxon>
        <taxon>Caulobacteraceae</taxon>
        <taxon>Phenylobacterium</taxon>
    </lineage>
</organism>
<dbReference type="InterPro" id="IPR001753">
    <property type="entry name" value="Enoyl-CoA_hydra/iso"/>
</dbReference>
<dbReference type="RefSeq" id="WP_215338732.1">
    <property type="nucleotide sequence ID" value="NZ_JAGSGD010000001.1"/>
</dbReference>
<dbReference type="Proteomes" id="UP000622580">
    <property type="component" value="Unassembled WGS sequence"/>
</dbReference>
<name>A0A941D0T7_9CAUL</name>